<evidence type="ECO:0000256" key="3">
    <source>
        <dbReference type="ARBA" id="ARBA00022737"/>
    </source>
</evidence>
<keyword evidence="5" id="KW-0175">Coiled coil</keyword>
<dbReference type="Pfam" id="PF08640">
    <property type="entry name" value="U3_assoc_6"/>
    <property type="match status" value="1"/>
</dbReference>
<evidence type="ECO:0000256" key="5">
    <source>
        <dbReference type="SAM" id="Coils"/>
    </source>
</evidence>
<reference evidence="8" key="1">
    <citation type="journal article" date="2012" name="Proc. Natl. Acad. Sci. U.S.A.">
        <title>Antigenic diversity is generated by distinct evolutionary mechanisms in African trypanosome species.</title>
        <authorList>
            <person name="Jackson A.P."/>
            <person name="Berry A."/>
            <person name="Aslett M."/>
            <person name="Allison H.C."/>
            <person name="Burton P."/>
            <person name="Vavrova-Anderson J."/>
            <person name="Brown R."/>
            <person name="Browne H."/>
            <person name="Corton N."/>
            <person name="Hauser H."/>
            <person name="Gamble J."/>
            <person name="Gilderthorp R."/>
            <person name="Marcello L."/>
            <person name="McQuillan J."/>
            <person name="Otto T.D."/>
            <person name="Quail M.A."/>
            <person name="Sanders M.J."/>
            <person name="van Tonder A."/>
            <person name="Ginger M.L."/>
            <person name="Field M.C."/>
            <person name="Barry J.D."/>
            <person name="Hertz-Fowler C."/>
            <person name="Berriman M."/>
        </authorList>
    </citation>
    <scope>NUCLEOTIDE SEQUENCE</scope>
    <source>
        <strain evidence="8">IL3000</strain>
    </source>
</reference>
<keyword evidence="2" id="KW-0698">rRNA processing</keyword>
<proteinExistence type="predicted"/>
<dbReference type="PANTHER" id="PTHR23271:SF1">
    <property type="entry name" value="U3 SMALL NUCLEOLAR RNA-ASSOCIATED PROTEIN 6 HOMOLOG"/>
    <property type="match status" value="1"/>
</dbReference>
<feature type="domain" description="U3 small nucleolar RNA-associated protein 6 N-terminal" evidence="7">
    <location>
        <begin position="11"/>
        <end position="80"/>
    </location>
</feature>
<dbReference type="InterPro" id="IPR055347">
    <property type="entry name" value="UTP6_N"/>
</dbReference>
<dbReference type="VEuPathDB" id="TriTrypDB:TcIL3000_9_6440"/>
<feature type="coiled-coil region" evidence="5">
    <location>
        <begin position="192"/>
        <end position="226"/>
    </location>
</feature>
<sequence>MARATAIQTRLEKLLPAMEEYFTSGFLTREETHEVARQRLHWEYRLVAKPLLLLDVQDAVRYELELEERLRRYCRATKVSLRHRWSVVERVESIYRIGLRHIKDPDEWELLRREFVSMLKEHSRHGSLSRLYGELMVRYPTRSALWAEAALYEGVEAENEGNARALVQQAVLTAGARPDVWNAAVVIELHFVDRLLKKILEERKEKEAINQNEREESDVVEELKSENAALAEVVVDLALVHAVAEEALESPAFGPSLLRLLVDSVTKFSYAKPVLERFMEAAARKMVTLLSVDQYSGYNGCGGSSGSNEACSGSTSRGRKKMLSARQQWTEVGITHFLKDYLALEVIMAERNVVGDAASFLRSGGRLPGVGTEGRKMAHIASLASSLALVYANESKFPAVRQLRAGAAAVVGELMEGLQRLGWKENASTACRYIFAAQQCREKELKNGSDGEVVALFGMLKKVWKGVKSAKQMQAQQKHDAGVERITAMLTSAETVNDAARQQMKPMKRPRAEDFTHLWQPLTRFLLAADRAAVLESGSTAVQCCTAAEVDLLFDLHSRGVKTGADVVGHAVVEFLQRYNLIPPTAGVEGVRRLCFSEGQTPVVLWKLFLLLERHCFHLTTNGPTAPREQPPEVRDDSDDSSNSDAEPTGDGRIKGRKLQDSKETASSDASFAAAGLKFLSGLPCGVLSTPGMEEERLNGCWALLEARVRTLTGLRSITRDDFSGLLRLSDASHATSDCGEVPWVAGIRSILTVAQVCQPLPRQVHVDIALPFLEALAIDSQKRTRKPQDSYSANGAVREAREAHNRVLAMYRQSANPDIYMPIVYCIRTPQSRDSGPGSRVSAAEMNAVDWARLVAFERDVAKDLHRAKEAAARARREALAPQQLLVMLNKY</sequence>
<evidence type="ECO:0000256" key="1">
    <source>
        <dbReference type="ARBA" id="ARBA00004604"/>
    </source>
</evidence>
<feature type="compositionally biased region" description="Basic and acidic residues" evidence="6">
    <location>
        <begin position="650"/>
        <end position="665"/>
    </location>
</feature>
<evidence type="ECO:0000256" key="4">
    <source>
        <dbReference type="ARBA" id="ARBA00023242"/>
    </source>
</evidence>
<evidence type="ECO:0000256" key="2">
    <source>
        <dbReference type="ARBA" id="ARBA00022552"/>
    </source>
</evidence>
<name>G0UV18_TRYCI</name>
<dbReference type="PANTHER" id="PTHR23271">
    <property type="entry name" value="HEPATOCELLULAR CARCINOMA-ASSOCIATED ANTIGEN 66"/>
    <property type="match status" value="1"/>
</dbReference>
<evidence type="ECO:0000313" key="8">
    <source>
        <dbReference type="EMBL" id="CCC93232.1"/>
    </source>
</evidence>
<accession>G0UV18</accession>
<feature type="region of interest" description="Disordered" evidence="6">
    <location>
        <begin position="621"/>
        <end position="665"/>
    </location>
</feature>
<keyword evidence="4" id="KW-0539">Nucleus</keyword>
<comment type="subcellular location">
    <subcellularLocation>
        <location evidence="1">Nucleus</location>
        <location evidence="1">Nucleolus</location>
    </subcellularLocation>
</comment>
<gene>
    <name evidence="8" type="ORF">TCIL3000_9_6440</name>
</gene>
<dbReference type="GO" id="GO:0034388">
    <property type="term" value="C:Pwp2p-containing subcomplex of 90S preribosome"/>
    <property type="evidence" value="ECO:0007669"/>
    <property type="project" value="TreeGrafter"/>
</dbReference>
<dbReference type="GO" id="GO:0000462">
    <property type="term" value="P:maturation of SSU-rRNA from tricistronic rRNA transcript (SSU-rRNA, 5.8S rRNA, LSU-rRNA)"/>
    <property type="evidence" value="ECO:0007669"/>
    <property type="project" value="InterPro"/>
</dbReference>
<dbReference type="EMBL" id="HE575322">
    <property type="protein sequence ID" value="CCC93232.1"/>
    <property type="molecule type" value="Genomic_DNA"/>
</dbReference>
<keyword evidence="3" id="KW-0677">Repeat</keyword>
<protein>
    <recommendedName>
        <fullName evidence="7">U3 small nucleolar RNA-associated protein 6 N-terminal domain-containing protein</fullName>
    </recommendedName>
</protein>
<dbReference type="GO" id="GO:0030515">
    <property type="term" value="F:snoRNA binding"/>
    <property type="evidence" value="ECO:0007669"/>
    <property type="project" value="InterPro"/>
</dbReference>
<organism evidence="8">
    <name type="scientific">Trypanosoma congolense (strain IL3000)</name>
    <dbReference type="NCBI Taxonomy" id="1068625"/>
    <lineage>
        <taxon>Eukaryota</taxon>
        <taxon>Discoba</taxon>
        <taxon>Euglenozoa</taxon>
        <taxon>Kinetoplastea</taxon>
        <taxon>Metakinetoplastina</taxon>
        <taxon>Trypanosomatida</taxon>
        <taxon>Trypanosomatidae</taxon>
        <taxon>Trypanosoma</taxon>
        <taxon>Nannomonas</taxon>
    </lineage>
</organism>
<dbReference type="AlphaFoldDB" id="G0UV18"/>
<dbReference type="InterPro" id="IPR013949">
    <property type="entry name" value="Utp6"/>
</dbReference>
<dbReference type="GO" id="GO:0032040">
    <property type="term" value="C:small-subunit processome"/>
    <property type="evidence" value="ECO:0007669"/>
    <property type="project" value="TreeGrafter"/>
</dbReference>
<evidence type="ECO:0000259" key="7">
    <source>
        <dbReference type="Pfam" id="PF08640"/>
    </source>
</evidence>
<evidence type="ECO:0000256" key="6">
    <source>
        <dbReference type="SAM" id="MobiDB-lite"/>
    </source>
</evidence>